<dbReference type="UniPathway" id="UPA00703">
    <property type="reaction ID" value="UER00720"/>
</dbReference>
<evidence type="ECO:0000256" key="7">
    <source>
        <dbReference type="ARBA" id="ARBA00047918"/>
    </source>
</evidence>
<dbReference type="OrthoDB" id="504432at2759"/>
<evidence type="ECO:0000256" key="4">
    <source>
        <dbReference type="ARBA" id="ARBA00022435"/>
    </source>
</evidence>
<dbReference type="AlphaFoldDB" id="A0A2P6UZR4"/>
<sequence>MESGGLKRKQPGDTPPPAAAAPDAAEQEQQQQLNGEEELAKRQKQEEAAAAPVEPPQARPAQAIDRKPLPPQAQLYPQQPQRLSPQRPPAQRGPPPQRPPAQRGPPPQHPPQRPPPQRPPPQHYPPQQRPQFYPPHQQPYYYGAPHMPPQRGPMQPPSSGYMQPSSGYMQPPPGPLQPSPGPRPGPPPSVNPALAQYQQAWAQEGQQQAVPPAWDPAAAQPQAYPRQPAPAAYNTQAQAYPPQPASAWGAQAEAAAAPTQAWGAAQQAQQQAYTAPAQTWDAAQQAAYEAAYAAAAASQGWDADAQAAYLVASQQAYPVVAPPQQPPPPQQQMYPYSAGAAQQQGWDAAQQLAWAEAQQQAWAAVVAQAGATVDTADIAQAYAVAGGQPSTSAADAASDGGKKPQPKLKVDIPPGGPAEVFLKLGVRMCTQRHGFGDLDGRQLGKVLEEIDKNWRVNRCGGHSLSIIIHELGRRKLLRDVRDVEEEGKKGAIPKGMDILAEIKPGYEEILSQDALAFLAKLSRKYSGRVTELLERRRQQQAKYDAGDKPCFLPETKKVREGDWKVAPLPDYFQDRRVEITGPTDRKMVINALNSGANVYMPDFEDSNCPTWDNMVQGQINLRDAAQGTVSFEDPASGKKYALKEGPRAIMVMRPRGWHLWEHHVLVDGQAVPGAIFDFALYFFHNAKQLLANGHGPTFYLPKMQSHLECRLWNDVFVDAQKELGIPKGTIKATCLIETLPAAFEMDEFIYELRDHMAGLNCGRWDYMFSFIKTMRNDPSRVMPDRSFLTMEMPFMRAYTQLVVKTCHKRGCFAMGGMSAMIPIKGDEAKNQAVMDKVRADKLREVQDGHDGTWVAHPALIPIAKEVFDEHMQTPNQIHRQRDDVQPDADALLQVPEGPRTEATLCNNIAVCIRYMAAWIGGNGCVPLYNLMEDAATAEISRAQVWQWVRYGATLDGSKVCNPELVRLMIEEELDAIRKELGSREKFAAGEYLDAAFLTKLMCVGRELHDFLTLPAQDIIIAMGL</sequence>
<dbReference type="InterPro" id="IPR019830">
    <property type="entry name" value="Malate_synthase_CS"/>
</dbReference>
<dbReference type="GO" id="GO:0004474">
    <property type="term" value="F:malate synthase activity"/>
    <property type="evidence" value="ECO:0007669"/>
    <property type="project" value="UniProtKB-EC"/>
</dbReference>
<comment type="caution">
    <text evidence="13">The sequence shown here is derived from an EMBL/GenBank/DDBJ whole genome shotgun (WGS) entry which is preliminary data.</text>
</comment>
<dbReference type="InterPro" id="IPR011076">
    <property type="entry name" value="Malate_synth_sf"/>
</dbReference>
<dbReference type="GO" id="GO:0006097">
    <property type="term" value="P:glyoxylate cycle"/>
    <property type="evidence" value="ECO:0007669"/>
    <property type="project" value="UniProtKB-UniPathway"/>
</dbReference>
<dbReference type="PANTHER" id="PTHR42902:SF1">
    <property type="entry name" value="MALATE SYNTHASE 1-RELATED"/>
    <property type="match status" value="1"/>
</dbReference>
<comment type="similarity">
    <text evidence="2">Belongs to the malate synthase family.</text>
</comment>
<dbReference type="EMBL" id="LHPF02000064">
    <property type="protein sequence ID" value="PSC67336.1"/>
    <property type="molecule type" value="Genomic_DNA"/>
</dbReference>
<dbReference type="PANTHER" id="PTHR42902">
    <property type="entry name" value="MALATE SYNTHASE"/>
    <property type="match status" value="1"/>
</dbReference>
<evidence type="ECO:0000259" key="12">
    <source>
        <dbReference type="Pfam" id="PF20659"/>
    </source>
</evidence>
<dbReference type="InterPro" id="IPR006252">
    <property type="entry name" value="Malate_synthA"/>
</dbReference>
<dbReference type="InterPro" id="IPR044856">
    <property type="entry name" value="Malate_synth_C_sf"/>
</dbReference>
<dbReference type="NCBIfam" id="TIGR01344">
    <property type="entry name" value="malate_syn_A"/>
    <property type="match status" value="1"/>
</dbReference>
<evidence type="ECO:0000256" key="6">
    <source>
        <dbReference type="ARBA" id="ARBA00022679"/>
    </source>
</evidence>
<comment type="pathway">
    <text evidence="1">Carbohydrate metabolism; glyoxylate cycle; (S)-malate from isocitrate: step 2/2.</text>
</comment>
<evidence type="ECO:0000256" key="5">
    <source>
        <dbReference type="ARBA" id="ARBA00022532"/>
    </source>
</evidence>
<evidence type="ECO:0000313" key="13">
    <source>
        <dbReference type="EMBL" id="PSC67336.1"/>
    </source>
</evidence>
<dbReference type="GO" id="GO:0006099">
    <property type="term" value="P:tricarboxylic acid cycle"/>
    <property type="evidence" value="ECO:0007669"/>
    <property type="project" value="UniProtKB-KW"/>
</dbReference>
<keyword evidence="4" id="KW-0329">Glyoxylate bypass</keyword>
<dbReference type="Gene3D" id="3.20.20.360">
    <property type="entry name" value="Malate synthase, domain 3"/>
    <property type="match status" value="1"/>
</dbReference>
<feature type="region of interest" description="Disordered" evidence="9">
    <location>
        <begin position="389"/>
        <end position="412"/>
    </location>
</feature>
<comment type="catalytic activity">
    <reaction evidence="7">
        <text>glyoxylate + acetyl-CoA + H2O = (S)-malate + CoA + H(+)</text>
        <dbReference type="Rhea" id="RHEA:18181"/>
        <dbReference type="ChEBI" id="CHEBI:15377"/>
        <dbReference type="ChEBI" id="CHEBI:15378"/>
        <dbReference type="ChEBI" id="CHEBI:15589"/>
        <dbReference type="ChEBI" id="CHEBI:36655"/>
        <dbReference type="ChEBI" id="CHEBI:57287"/>
        <dbReference type="ChEBI" id="CHEBI:57288"/>
        <dbReference type="EC" id="2.3.3.9"/>
    </reaction>
</comment>
<dbReference type="GO" id="GO:0005737">
    <property type="term" value="C:cytoplasm"/>
    <property type="evidence" value="ECO:0007669"/>
    <property type="project" value="TreeGrafter"/>
</dbReference>
<feature type="compositionally biased region" description="Low complexity" evidence="9">
    <location>
        <begin position="72"/>
        <end position="85"/>
    </location>
</feature>
<dbReference type="Pfam" id="PF20656">
    <property type="entry name" value="MS_N"/>
    <property type="match status" value="1"/>
</dbReference>
<evidence type="ECO:0000256" key="8">
    <source>
        <dbReference type="PIRSR" id="PIRSR601465-50"/>
    </source>
</evidence>
<dbReference type="FunFam" id="3.20.20.360:FF:000001">
    <property type="entry name" value="Malate synthase"/>
    <property type="match status" value="1"/>
</dbReference>
<feature type="compositionally biased region" description="Polar residues" evidence="9">
    <location>
        <begin position="157"/>
        <end position="168"/>
    </location>
</feature>
<feature type="compositionally biased region" description="Basic and acidic residues" evidence="9">
    <location>
        <begin position="38"/>
        <end position="47"/>
    </location>
</feature>
<evidence type="ECO:0000256" key="2">
    <source>
        <dbReference type="ARBA" id="ARBA00006394"/>
    </source>
</evidence>
<feature type="active site" description="Proton acceptor" evidence="8">
    <location>
        <position position="653"/>
    </location>
</feature>
<keyword evidence="6" id="KW-0808">Transferase</keyword>
<accession>A0A2P6UZR4</accession>
<feature type="compositionally biased region" description="Low complexity" evidence="9">
    <location>
        <begin position="195"/>
        <end position="275"/>
    </location>
</feature>
<dbReference type="CDD" id="cd00727">
    <property type="entry name" value="malate_synt_A"/>
    <property type="match status" value="1"/>
</dbReference>
<evidence type="ECO:0000313" key="14">
    <source>
        <dbReference type="Proteomes" id="UP000239649"/>
    </source>
</evidence>
<evidence type="ECO:0000256" key="3">
    <source>
        <dbReference type="ARBA" id="ARBA00012636"/>
    </source>
</evidence>
<dbReference type="FunFam" id="1.20.1220.12:FF:000001">
    <property type="entry name" value="Malate synthase"/>
    <property type="match status" value="1"/>
</dbReference>
<feature type="active site" description="Proton donor" evidence="8">
    <location>
        <position position="933"/>
    </location>
</feature>
<feature type="domain" description="Malate synthase C-terminal" evidence="12">
    <location>
        <begin position="899"/>
        <end position="1017"/>
    </location>
</feature>
<protein>
    <recommendedName>
        <fullName evidence="3">malate synthase</fullName>
        <ecNumber evidence="3">2.3.3.9</ecNumber>
    </recommendedName>
</protein>
<feature type="domain" description="Malate synthase N-terminal" evidence="11">
    <location>
        <begin position="494"/>
        <end position="557"/>
    </location>
</feature>
<feature type="region of interest" description="Disordered" evidence="9">
    <location>
        <begin position="1"/>
        <end position="275"/>
    </location>
</feature>
<organism evidence="13 14">
    <name type="scientific">Micractinium conductrix</name>
    <dbReference type="NCBI Taxonomy" id="554055"/>
    <lineage>
        <taxon>Eukaryota</taxon>
        <taxon>Viridiplantae</taxon>
        <taxon>Chlorophyta</taxon>
        <taxon>core chlorophytes</taxon>
        <taxon>Trebouxiophyceae</taxon>
        <taxon>Chlorellales</taxon>
        <taxon>Chlorellaceae</taxon>
        <taxon>Chlorella clade</taxon>
        <taxon>Micractinium</taxon>
    </lineage>
</organism>
<gene>
    <name evidence="13" type="ORF">C2E20_8972</name>
</gene>
<feature type="compositionally biased region" description="Pro residues" evidence="9">
    <location>
        <begin position="170"/>
        <end position="190"/>
    </location>
</feature>
<dbReference type="InterPro" id="IPR048355">
    <property type="entry name" value="MS_C"/>
</dbReference>
<dbReference type="InterPro" id="IPR048356">
    <property type="entry name" value="MS_N"/>
</dbReference>
<evidence type="ECO:0000259" key="10">
    <source>
        <dbReference type="Pfam" id="PF01274"/>
    </source>
</evidence>
<dbReference type="STRING" id="554055.A0A2P6UZR4"/>
<evidence type="ECO:0000256" key="1">
    <source>
        <dbReference type="ARBA" id="ARBA00004757"/>
    </source>
</evidence>
<dbReference type="PROSITE" id="PS00510">
    <property type="entry name" value="MALATE_SYNTHASE"/>
    <property type="match status" value="1"/>
</dbReference>
<dbReference type="InterPro" id="IPR001465">
    <property type="entry name" value="Malate_synthase_TIM"/>
</dbReference>
<feature type="domain" description="Malate synthase TIM barrel" evidence="10">
    <location>
        <begin position="650"/>
        <end position="893"/>
    </location>
</feature>
<dbReference type="Gene3D" id="1.20.1220.12">
    <property type="entry name" value="Malate synthase, domain III"/>
    <property type="match status" value="1"/>
</dbReference>
<reference evidence="13 14" key="1">
    <citation type="journal article" date="2018" name="Plant J.">
        <title>Genome sequences of Chlorella sorokiniana UTEX 1602 and Micractinium conductrix SAG 241.80: implications to maltose excretion by a green alga.</title>
        <authorList>
            <person name="Arriola M.B."/>
            <person name="Velmurugan N."/>
            <person name="Zhang Y."/>
            <person name="Plunkett M.H."/>
            <person name="Hondzo H."/>
            <person name="Barney B.M."/>
        </authorList>
    </citation>
    <scope>NUCLEOTIDE SEQUENCE [LARGE SCALE GENOMIC DNA]</scope>
    <source>
        <strain evidence="13 14">SAG 241.80</strain>
    </source>
</reference>
<feature type="compositionally biased region" description="Low complexity" evidence="9">
    <location>
        <begin position="20"/>
        <end position="34"/>
    </location>
</feature>
<evidence type="ECO:0000259" key="11">
    <source>
        <dbReference type="Pfam" id="PF20656"/>
    </source>
</evidence>
<dbReference type="InterPro" id="IPR046363">
    <property type="entry name" value="MS_N_TIM-barrel_dom"/>
</dbReference>
<feature type="compositionally biased region" description="Pro residues" evidence="9">
    <location>
        <begin position="86"/>
        <end position="137"/>
    </location>
</feature>
<feature type="compositionally biased region" description="Pro residues" evidence="9">
    <location>
        <begin position="146"/>
        <end position="156"/>
    </location>
</feature>
<dbReference type="EC" id="2.3.3.9" evidence="3"/>
<dbReference type="Pfam" id="PF01274">
    <property type="entry name" value="MS_TIM-barrel"/>
    <property type="match status" value="1"/>
</dbReference>
<keyword evidence="5" id="KW-0816">Tricarboxylic acid cycle</keyword>
<keyword evidence="14" id="KW-1185">Reference proteome</keyword>
<evidence type="ECO:0000256" key="9">
    <source>
        <dbReference type="SAM" id="MobiDB-lite"/>
    </source>
</evidence>
<dbReference type="Proteomes" id="UP000239649">
    <property type="component" value="Unassembled WGS sequence"/>
</dbReference>
<dbReference type="SUPFAM" id="SSF51645">
    <property type="entry name" value="Malate synthase G"/>
    <property type="match status" value="1"/>
</dbReference>
<name>A0A2P6UZR4_9CHLO</name>
<proteinExistence type="inferred from homology"/>
<dbReference type="Pfam" id="PF20659">
    <property type="entry name" value="MS_C"/>
    <property type="match status" value="1"/>
</dbReference>